<dbReference type="OrthoDB" id="3349852at2759"/>
<organism evidence="2 3">
    <name type="scientific">Hebeloma cylindrosporum</name>
    <dbReference type="NCBI Taxonomy" id="76867"/>
    <lineage>
        <taxon>Eukaryota</taxon>
        <taxon>Fungi</taxon>
        <taxon>Dikarya</taxon>
        <taxon>Basidiomycota</taxon>
        <taxon>Agaricomycotina</taxon>
        <taxon>Agaricomycetes</taxon>
        <taxon>Agaricomycetidae</taxon>
        <taxon>Agaricales</taxon>
        <taxon>Agaricineae</taxon>
        <taxon>Hymenogastraceae</taxon>
        <taxon>Hebeloma</taxon>
    </lineage>
</organism>
<keyword evidence="3" id="KW-1185">Reference proteome</keyword>
<dbReference type="PANTHER" id="PTHR28019:SF2">
    <property type="entry name" value="CELL MEMBRANE PROTEIN YLR413W-RELATED"/>
    <property type="match status" value="1"/>
</dbReference>
<evidence type="ECO:0000256" key="1">
    <source>
        <dbReference type="SAM" id="Phobius"/>
    </source>
</evidence>
<reference evidence="3" key="2">
    <citation type="submission" date="2015-01" db="EMBL/GenBank/DDBJ databases">
        <title>Evolutionary Origins and Diversification of the Mycorrhizal Mutualists.</title>
        <authorList>
            <consortium name="DOE Joint Genome Institute"/>
            <consortium name="Mycorrhizal Genomics Consortium"/>
            <person name="Kohler A."/>
            <person name="Kuo A."/>
            <person name="Nagy L.G."/>
            <person name="Floudas D."/>
            <person name="Copeland A."/>
            <person name="Barry K.W."/>
            <person name="Cichocki N."/>
            <person name="Veneault-Fourrey C."/>
            <person name="LaButti K."/>
            <person name="Lindquist E.A."/>
            <person name="Lipzen A."/>
            <person name="Lundell T."/>
            <person name="Morin E."/>
            <person name="Murat C."/>
            <person name="Riley R."/>
            <person name="Ohm R."/>
            <person name="Sun H."/>
            <person name="Tunlid A."/>
            <person name="Henrissat B."/>
            <person name="Grigoriev I.V."/>
            <person name="Hibbett D.S."/>
            <person name="Martin F."/>
        </authorList>
    </citation>
    <scope>NUCLEOTIDE SEQUENCE [LARGE SCALE GENOMIC DNA]</scope>
    <source>
        <strain evidence="3">h7</strain>
    </source>
</reference>
<evidence type="ECO:0008006" key="4">
    <source>
        <dbReference type="Google" id="ProtNLM"/>
    </source>
</evidence>
<dbReference type="GO" id="GO:0031505">
    <property type="term" value="P:fungal-type cell wall organization"/>
    <property type="evidence" value="ECO:0007669"/>
    <property type="project" value="TreeGrafter"/>
</dbReference>
<accession>A0A0C3CGR8</accession>
<dbReference type="Proteomes" id="UP000053424">
    <property type="component" value="Unassembled WGS sequence"/>
</dbReference>
<keyword evidence="1" id="KW-0812">Transmembrane</keyword>
<dbReference type="GO" id="GO:0005886">
    <property type="term" value="C:plasma membrane"/>
    <property type="evidence" value="ECO:0007669"/>
    <property type="project" value="InterPro"/>
</dbReference>
<dbReference type="PANTHER" id="PTHR28019">
    <property type="entry name" value="CELL MEMBRANE PROTEIN YLR413W-RELATED"/>
    <property type="match status" value="1"/>
</dbReference>
<dbReference type="Pfam" id="PF06687">
    <property type="entry name" value="SUR7"/>
    <property type="match status" value="1"/>
</dbReference>
<name>A0A0C3CGR8_HEBCY</name>
<feature type="transmembrane region" description="Helical" evidence="1">
    <location>
        <begin position="175"/>
        <end position="198"/>
    </location>
</feature>
<evidence type="ECO:0000313" key="3">
    <source>
        <dbReference type="Proteomes" id="UP000053424"/>
    </source>
</evidence>
<feature type="transmembrane region" description="Helical" evidence="1">
    <location>
        <begin position="227"/>
        <end position="247"/>
    </location>
</feature>
<gene>
    <name evidence="2" type="ORF">M413DRAFT_439637</name>
</gene>
<feature type="transmembrane region" description="Helical" evidence="1">
    <location>
        <begin position="6"/>
        <end position="27"/>
    </location>
</feature>
<dbReference type="AlphaFoldDB" id="A0A0C3CGR8"/>
<keyword evidence="1" id="KW-1133">Transmembrane helix</keyword>
<dbReference type="HOGENOM" id="CLU_094315_0_0_1"/>
<dbReference type="InterPro" id="IPR009571">
    <property type="entry name" value="SUR7/Rim9-like_fungi"/>
</dbReference>
<sequence>MRGELCIGFASILSFASMMLLIFLQVGQINTSTIPRKIAMVKVNTSGYGAALEAALFNPIFGLYTINASAPLQTEQGLRQLYEFGLYSYCAFVDETKGTCGNHTIGEQFKPYDDITADMFSNYSFLSSTLIPETTFQDSKYLGQSSKAAYWMILFGTICAALALLTGIAKNNLTFFVSAIFSIGGSVILLIGASIWTVMIKKSQAINTAVNPLNQVKIGITVTEGNGLFILWAAFVCLFVSVIPYMLSCCTYRG</sequence>
<proteinExistence type="predicted"/>
<protein>
    <recommendedName>
        <fullName evidence="4">Actin cortical patch SUR7/pH-response regulator pali</fullName>
    </recommendedName>
</protein>
<dbReference type="InterPro" id="IPR052413">
    <property type="entry name" value="SUR7_domain"/>
</dbReference>
<evidence type="ECO:0000313" key="2">
    <source>
        <dbReference type="EMBL" id="KIM47940.1"/>
    </source>
</evidence>
<dbReference type="EMBL" id="KN831769">
    <property type="protein sequence ID" value="KIM47940.1"/>
    <property type="molecule type" value="Genomic_DNA"/>
</dbReference>
<dbReference type="GO" id="GO:0051285">
    <property type="term" value="C:cell cortex of cell tip"/>
    <property type="evidence" value="ECO:0007669"/>
    <property type="project" value="TreeGrafter"/>
</dbReference>
<feature type="transmembrane region" description="Helical" evidence="1">
    <location>
        <begin position="148"/>
        <end position="169"/>
    </location>
</feature>
<reference evidence="2 3" key="1">
    <citation type="submission" date="2014-04" db="EMBL/GenBank/DDBJ databases">
        <authorList>
            <consortium name="DOE Joint Genome Institute"/>
            <person name="Kuo A."/>
            <person name="Gay G."/>
            <person name="Dore J."/>
            <person name="Kohler A."/>
            <person name="Nagy L.G."/>
            <person name="Floudas D."/>
            <person name="Copeland A."/>
            <person name="Barry K.W."/>
            <person name="Cichocki N."/>
            <person name="Veneault-Fourrey C."/>
            <person name="LaButti K."/>
            <person name="Lindquist E.A."/>
            <person name="Lipzen A."/>
            <person name="Lundell T."/>
            <person name="Morin E."/>
            <person name="Murat C."/>
            <person name="Sun H."/>
            <person name="Tunlid A."/>
            <person name="Henrissat B."/>
            <person name="Grigoriev I.V."/>
            <person name="Hibbett D.S."/>
            <person name="Martin F."/>
            <person name="Nordberg H.P."/>
            <person name="Cantor M.N."/>
            <person name="Hua S.X."/>
        </authorList>
    </citation>
    <scope>NUCLEOTIDE SEQUENCE [LARGE SCALE GENOMIC DNA]</scope>
    <source>
        <strain evidence="3">h7</strain>
    </source>
</reference>
<keyword evidence="1" id="KW-0472">Membrane</keyword>